<evidence type="ECO:0000313" key="3">
    <source>
        <dbReference type="Proteomes" id="UP000241890"/>
    </source>
</evidence>
<comment type="caution">
    <text evidence="2">The sequence shown here is derived from an EMBL/GenBank/DDBJ whole genome shotgun (WGS) entry which is preliminary data.</text>
</comment>
<feature type="region of interest" description="Disordered" evidence="1">
    <location>
        <begin position="1076"/>
        <end position="1099"/>
    </location>
</feature>
<evidence type="ECO:0000256" key="1">
    <source>
        <dbReference type="SAM" id="MobiDB-lite"/>
    </source>
</evidence>
<dbReference type="AlphaFoldDB" id="A0A2R5GD04"/>
<dbReference type="GO" id="GO:0006384">
    <property type="term" value="P:transcription initiation at RNA polymerase III promoter"/>
    <property type="evidence" value="ECO:0007669"/>
    <property type="project" value="InterPro"/>
</dbReference>
<feature type="compositionally biased region" description="Low complexity" evidence="1">
    <location>
        <begin position="299"/>
        <end position="309"/>
    </location>
</feature>
<dbReference type="Proteomes" id="UP000241890">
    <property type="component" value="Unassembled WGS sequence"/>
</dbReference>
<dbReference type="GO" id="GO:0003677">
    <property type="term" value="F:DNA binding"/>
    <property type="evidence" value="ECO:0007669"/>
    <property type="project" value="InterPro"/>
</dbReference>
<dbReference type="InterPro" id="IPR044210">
    <property type="entry name" value="Tfc3-like"/>
</dbReference>
<dbReference type="InParanoid" id="A0A2R5GD04"/>
<gene>
    <name evidence="2" type="ORF">FCC1311_050812</name>
</gene>
<feature type="compositionally biased region" description="Basic residues" evidence="1">
    <location>
        <begin position="393"/>
        <end position="409"/>
    </location>
</feature>
<reference evidence="2 3" key="1">
    <citation type="submission" date="2017-12" db="EMBL/GenBank/DDBJ databases">
        <title>Sequencing, de novo assembly and annotation of complete genome of a new Thraustochytrid species, strain FCC1311.</title>
        <authorList>
            <person name="Sedici K."/>
            <person name="Godart F."/>
            <person name="Aiese Cigliano R."/>
            <person name="Sanseverino W."/>
            <person name="Barakat M."/>
            <person name="Ortet P."/>
            <person name="Marechal E."/>
            <person name="Cagnac O."/>
            <person name="Amato A."/>
        </authorList>
    </citation>
    <scope>NUCLEOTIDE SEQUENCE [LARGE SCALE GENOMIC DNA]</scope>
</reference>
<name>A0A2R5GD04_9STRA</name>
<dbReference type="GO" id="GO:0042791">
    <property type="term" value="P:5S class rRNA transcription by RNA polymerase III"/>
    <property type="evidence" value="ECO:0007669"/>
    <property type="project" value="TreeGrafter"/>
</dbReference>
<dbReference type="PANTHER" id="PTHR15180">
    <property type="entry name" value="GENERAL TRANSCRIPTION FACTOR 3C POLYPEPTIDE 1"/>
    <property type="match status" value="1"/>
</dbReference>
<sequence length="1273" mass="140217">MASKADLAPWAATRKAAVWRTLTSVPQKTLNITPEAKAKRGSPLPEDADAKRVTLVASECVRLQALRIPFPDVPGAGGLQMLEALASTLGKGMPTSEVTKKMSTAAVAAAAASQDGAAAEGNKAKGNRMHYMFDGLEELMLVEKTVERNDGGSRNRLRHARFTSKAYLSDFKEESSAIKASEKLRGLARRVIRLLAAACSDLRVGHLAYGDVIFLLGIKSRTLWTFLEQEWKAGRSYVETRFASIRLMSSQDRTTHQDFFARVARRAKRNKAVTGVRRILVLHKTPLIAKAPGGGVGAGPVPSSSSSSSSKDDDDGEPSQEEEKDEGTRIAQRTLGMSQAGAVHGVSVTQQIFESAVAAGESGISITEMVDLMGMEFRSLARSLHRVVGGPSKKNRPSKKNGPSKKKPRSLPLKMAQSRALGKYNAVALISAGESELEKYGKSLLARERDSRVEKLKAAGYLRDVESIQRTDRQAFRMRVIFNAINAMGAVSMRRLMYEIHEQEDGMFDGVCDIESRPLRKSFKTEDVPLAVLNITNFPEGGDFDKDLLMGLLQASKLEHGDATRVLNYFFDVRLMVRARLLHGELLKYCRNKYGAKAPVEAPIDMRAAFEAMPVVLYLRIVKRPIASAGHGPTWTAETCEKAVEAALRGVTIKEAGRPELLECWPAGALRVLRELSLVRKEEAGREDQSSTWSLSMSGALKKNEYDFQSNSDVDAYWWSLRRHAAKTTSEDEMWHAVNWALFASMAVYRPPGASSKSTKASGKRKRAMGQRKGGRKKSRAGANSVALRPIGSAGLLEGPVGAAHKRRRERVEPWPPDLTRTAFEAYISSLDMGDVTRTVLKEEPSATSTALAQKKLRAALEGTPERVDVYKIASANIPSNDQHGRVWALRNLVVLHLVQLARQDHTRASAAPFEALCAPLQNVSRDLLTTVLEEFMACGFLHGLPANPTPKWPQYFASAINREAFRKLLKRVGADMQRPRRIQPSAFEFERSPRAEVAAGKSTREILDGDVKGVDLMRILPMLALGEAQLALDYKDAGTASTELPPLVESERSRRAPRVPVSELRNTEEAFAVALEHRRNPPSNGQDQGEGEGKDQPLGLARDEAANERPTEQKTLLQMIAQAGEDGVTNDQVGSFAQDLPALLRRGEVVRVPAFHQDRFVHRSHMGLWMFGHGNAAAVHHPWMSLEGCVDDYFKRSLARALVVHVLDYPGTSRKALFAAFYPILDLVHLNILLDPLLRGPDALLEVHIEQGLEFFSPSLRALDRRFLQPPA</sequence>
<evidence type="ECO:0000313" key="2">
    <source>
        <dbReference type="EMBL" id="GBG28860.1"/>
    </source>
</evidence>
<proteinExistence type="predicted"/>
<feature type="region of interest" description="Disordered" evidence="1">
    <location>
        <begin position="291"/>
        <end position="328"/>
    </location>
</feature>
<feature type="region of interest" description="Disordered" evidence="1">
    <location>
        <begin position="752"/>
        <end position="784"/>
    </location>
</feature>
<organism evidence="2 3">
    <name type="scientific">Hondaea fermentalgiana</name>
    <dbReference type="NCBI Taxonomy" id="2315210"/>
    <lineage>
        <taxon>Eukaryota</taxon>
        <taxon>Sar</taxon>
        <taxon>Stramenopiles</taxon>
        <taxon>Bigyra</taxon>
        <taxon>Labyrinthulomycetes</taxon>
        <taxon>Thraustochytrida</taxon>
        <taxon>Thraustochytriidae</taxon>
        <taxon>Hondaea</taxon>
    </lineage>
</organism>
<dbReference type="PANTHER" id="PTHR15180:SF1">
    <property type="entry name" value="GENERAL TRANSCRIPTION FACTOR 3C POLYPEPTIDE 1"/>
    <property type="match status" value="1"/>
</dbReference>
<keyword evidence="3" id="KW-1185">Reference proteome</keyword>
<feature type="compositionally biased region" description="Acidic residues" evidence="1">
    <location>
        <begin position="312"/>
        <end position="325"/>
    </location>
</feature>
<feature type="region of interest" description="Disordered" evidence="1">
    <location>
        <begin position="1044"/>
        <end position="1064"/>
    </location>
</feature>
<protein>
    <submittedName>
        <fullName evidence="2">Uncharacterized protein</fullName>
    </submittedName>
</protein>
<dbReference type="GO" id="GO:0000127">
    <property type="term" value="C:transcription factor TFIIIC complex"/>
    <property type="evidence" value="ECO:0007669"/>
    <property type="project" value="InterPro"/>
</dbReference>
<feature type="region of interest" description="Disordered" evidence="1">
    <location>
        <begin position="386"/>
        <end position="412"/>
    </location>
</feature>
<feature type="compositionally biased region" description="Basic residues" evidence="1">
    <location>
        <begin position="762"/>
        <end position="780"/>
    </location>
</feature>
<accession>A0A2R5GD04</accession>
<dbReference type="EMBL" id="BEYU01000049">
    <property type="protein sequence ID" value="GBG28860.1"/>
    <property type="molecule type" value="Genomic_DNA"/>
</dbReference>